<evidence type="ECO:0000256" key="1">
    <source>
        <dbReference type="ARBA" id="ARBA00004141"/>
    </source>
</evidence>
<evidence type="ECO:0000256" key="4">
    <source>
        <dbReference type="ARBA" id="ARBA00023136"/>
    </source>
</evidence>
<feature type="transmembrane region" description="Helical" evidence="6">
    <location>
        <begin position="6"/>
        <end position="28"/>
    </location>
</feature>
<dbReference type="Pfam" id="PF02674">
    <property type="entry name" value="Colicin_V"/>
    <property type="match status" value="1"/>
</dbReference>
<dbReference type="InterPro" id="IPR003825">
    <property type="entry name" value="Colicin-V_CvpA"/>
</dbReference>
<organism evidence="7 8">
    <name type="scientific">Micavibrio aeruginosavorus</name>
    <dbReference type="NCBI Taxonomy" id="349221"/>
    <lineage>
        <taxon>Bacteria</taxon>
        <taxon>Pseudomonadati</taxon>
        <taxon>Bdellovibrionota</taxon>
        <taxon>Bdellovibrionia</taxon>
        <taxon>Bdellovibrionales</taxon>
        <taxon>Pseudobdellovibrionaceae</taxon>
        <taxon>Micavibrio</taxon>
    </lineage>
</organism>
<dbReference type="GO" id="GO:0016020">
    <property type="term" value="C:membrane"/>
    <property type="evidence" value="ECO:0007669"/>
    <property type="project" value="UniProtKB-SubCell"/>
</dbReference>
<feature type="transmembrane region" description="Helical" evidence="6">
    <location>
        <begin position="35"/>
        <end position="58"/>
    </location>
</feature>
<dbReference type="EMBL" id="QFOT01000077">
    <property type="protein sequence ID" value="PZP55288.1"/>
    <property type="molecule type" value="Genomic_DNA"/>
</dbReference>
<dbReference type="PANTHER" id="PTHR36926:SF1">
    <property type="entry name" value="COLICIN V PRODUCTION PROTEIN"/>
    <property type="match status" value="1"/>
</dbReference>
<feature type="transmembrane region" description="Helical" evidence="6">
    <location>
        <begin position="119"/>
        <end position="139"/>
    </location>
</feature>
<feature type="transmembrane region" description="Helical" evidence="6">
    <location>
        <begin position="78"/>
        <end position="99"/>
    </location>
</feature>
<reference evidence="7 8" key="1">
    <citation type="submission" date="2017-08" db="EMBL/GenBank/DDBJ databases">
        <title>Infants hospitalized years apart are colonized by the same room-sourced microbial strains.</title>
        <authorList>
            <person name="Brooks B."/>
            <person name="Olm M.R."/>
            <person name="Firek B.A."/>
            <person name="Baker R."/>
            <person name="Thomas B.C."/>
            <person name="Morowitz M.J."/>
            <person name="Banfield J.F."/>
        </authorList>
    </citation>
    <scope>NUCLEOTIDE SEQUENCE [LARGE SCALE GENOMIC DNA]</scope>
    <source>
        <strain evidence="7">S2_006_000_R2_64</strain>
    </source>
</reference>
<dbReference type="InterPro" id="IPR052719">
    <property type="entry name" value="CvpA-like"/>
</dbReference>
<dbReference type="PANTHER" id="PTHR36926">
    <property type="entry name" value="COLICIN V PRODUCTION PROTEIN"/>
    <property type="match status" value="1"/>
</dbReference>
<keyword evidence="4 6" id="KW-0472">Membrane</keyword>
<accession>A0A2W5FJ29</accession>
<dbReference type="AlphaFoldDB" id="A0A2W5FJ29"/>
<dbReference type="Proteomes" id="UP000249739">
    <property type="component" value="Unassembled WGS sequence"/>
</dbReference>
<comment type="subcellular location">
    <subcellularLocation>
        <location evidence="1">Membrane</location>
        <topology evidence="1">Multi-pass membrane protein</topology>
    </subcellularLocation>
</comment>
<keyword evidence="3 6" id="KW-1133">Transmembrane helix</keyword>
<evidence type="ECO:0000256" key="3">
    <source>
        <dbReference type="ARBA" id="ARBA00022989"/>
    </source>
</evidence>
<gene>
    <name evidence="7" type="ORF">DI586_07350</name>
</gene>
<evidence type="ECO:0000313" key="8">
    <source>
        <dbReference type="Proteomes" id="UP000249739"/>
    </source>
</evidence>
<evidence type="ECO:0000313" key="7">
    <source>
        <dbReference type="EMBL" id="PZP55288.1"/>
    </source>
</evidence>
<protein>
    <recommendedName>
        <fullName evidence="9">Colicin V production family protein</fullName>
    </recommendedName>
</protein>
<evidence type="ECO:0008006" key="9">
    <source>
        <dbReference type="Google" id="ProtNLM"/>
    </source>
</evidence>
<evidence type="ECO:0000256" key="2">
    <source>
        <dbReference type="ARBA" id="ARBA00022692"/>
    </source>
</evidence>
<comment type="caution">
    <text evidence="7">The sequence shown here is derived from an EMBL/GenBank/DDBJ whole genome shotgun (WGS) entry which is preliminary data.</text>
</comment>
<evidence type="ECO:0000256" key="6">
    <source>
        <dbReference type="SAM" id="Phobius"/>
    </source>
</evidence>
<feature type="region of interest" description="Disordered" evidence="5">
    <location>
        <begin position="214"/>
        <end position="250"/>
    </location>
</feature>
<evidence type="ECO:0000256" key="5">
    <source>
        <dbReference type="SAM" id="MobiDB-lite"/>
    </source>
</evidence>
<name>A0A2W5FJ29_9BACT</name>
<dbReference type="GO" id="GO:0009403">
    <property type="term" value="P:toxin biosynthetic process"/>
    <property type="evidence" value="ECO:0007669"/>
    <property type="project" value="InterPro"/>
</dbReference>
<sequence length="250" mass="27258">MSLFMSISAIIDIGIVLIILVSAGISFFRGFVREVLTIFGVIGGAMAAYLFGGKIVPVVRGWFGEGDGQLFGLISYDIAAQICTYAGIFIAVFLILQLISYFLSASIRAIGLGPVDRTLGVVFGIARALLFLGIIYMVLDHLIPDKNKKEILGKSKTIVYIEAVSDWLDGFMPNNEDTETSSSVARDKLREIQAIGGNAAERAQEQVDELKKAADKLPAYSDEERKSLDQLIDTESDKDQVLPERSAPNE</sequence>
<keyword evidence="2 6" id="KW-0812">Transmembrane</keyword>
<proteinExistence type="predicted"/>